<dbReference type="InterPro" id="IPR027291">
    <property type="entry name" value="Glyco_hydro_38_N_sf"/>
</dbReference>
<dbReference type="AlphaFoldDB" id="A0A2P6TGY9"/>
<dbReference type="InterPro" id="IPR013780">
    <property type="entry name" value="Glyco_hydro_b"/>
</dbReference>
<dbReference type="Proteomes" id="UP000239899">
    <property type="component" value="Unassembled WGS sequence"/>
</dbReference>
<feature type="chain" id="PRO_5017846009" description="Alpha-mannosidase" evidence="10">
    <location>
        <begin position="26"/>
        <end position="1151"/>
    </location>
</feature>
<evidence type="ECO:0000256" key="5">
    <source>
        <dbReference type="ARBA" id="ARBA00022801"/>
    </source>
</evidence>
<protein>
    <recommendedName>
        <fullName evidence="3 10">Alpha-mannosidase</fullName>
        <ecNumber evidence="10">3.2.1.-</ecNumber>
    </recommendedName>
</protein>
<evidence type="ECO:0000313" key="13">
    <source>
        <dbReference type="EMBL" id="PRW33555.1"/>
    </source>
</evidence>
<keyword evidence="14" id="KW-1185">Reference proteome</keyword>
<dbReference type="SUPFAM" id="SSF88688">
    <property type="entry name" value="Families 57/38 glycoside transferase middle domain"/>
    <property type="match status" value="1"/>
</dbReference>
<name>A0A2P6TGY9_CHLSO</name>
<dbReference type="Gene3D" id="2.70.98.30">
    <property type="entry name" value="Golgi alpha-mannosidase II, domain 4"/>
    <property type="match status" value="1"/>
</dbReference>
<evidence type="ECO:0000256" key="1">
    <source>
        <dbReference type="ARBA" id="ARBA00000365"/>
    </source>
</evidence>
<dbReference type="SUPFAM" id="SSF88713">
    <property type="entry name" value="Glycoside hydrolase/deacetylase"/>
    <property type="match status" value="1"/>
</dbReference>
<dbReference type="InterPro" id="IPR050843">
    <property type="entry name" value="Glycosyl_Hydrlase_38"/>
</dbReference>
<dbReference type="Gene3D" id="1.20.1270.50">
    <property type="entry name" value="Glycoside hydrolase family 38, central domain"/>
    <property type="match status" value="2"/>
</dbReference>
<comment type="caution">
    <text evidence="13">The sequence shown here is derived from an EMBL/GenBank/DDBJ whole genome shotgun (WGS) entry which is preliminary data.</text>
</comment>
<keyword evidence="4 10" id="KW-0479">Metal-binding</keyword>
<dbReference type="Pfam" id="PF01074">
    <property type="entry name" value="Glyco_hydro_38N"/>
    <property type="match status" value="1"/>
</dbReference>
<keyword evidence="6 10" id="KW-0862">Zinc</keyword>
<evidence type="ECO:0000313" key="14">
    <source>
        <dbReference type="Proteomes" id="UP000239899"/>
    </source>
</evidence>
<dbReference type="Gene3D" id="2.60.40.1180">
    <property type="entry name" value="Golgi alpha-mannosidase II"/>
    <property type="match status" value="1"/>
</dbReference>
<gene>
    <name evidence="13" type="ORF">C2E21_7706</name>
</gene>
<dbReference type="InterPro" id="IPR011013">
    <property type="entry name" value="Gal_mutarotase_sf_dom"/>
</dbReference>
<dbReference type="FunFam" id="1.20.1270.50:FF:000002">
    <property type="entry name" value="Alpha-mannosidase"/>
    <property type="match status" value="1"/>
</dbReference>
<dbReference type="EC" id="3.2.1.-" evidence="10"/>
<keyword evidence="10" id="KW-0732">Signal</keyword>
<dbReference type="InterPro" id="IPR011682">
    <property type="entry name" value="Glyco_hydro_38_C"/>
</dbReference>
<proteinExistence type="inferred from homology"/>
<reference evidence="13 14" key="1">
    <citation type="journal article" date="2018" name="Plant J.">
        <title>Genome sequences of Chlorella sorokiniana UTEX 1602 and Micractinium conductrix SAG 241.80: implications to maltose excretion by a green alga.</title>
        <authorList>
            <person name="Arriola M.B."/>
            <person name="Velmurugan N."/>
            <person name="Zhang Y."/>
            <person name="Plunkett M.H."/>
            <person name="Hondzo H."/>
            <person name="Barney B.M."/>
        </authorList>
    </citation>
    <scope>NUCLEOTIDE SEQUENCE [LARGE SCALE GENOMIC DNA]</scope>
    <source>
        <strain evidence="14">UTEX 1602</strain>
    </source>
</reference>
<feature type="domain" description="Glycoside hydrolase family 38 central" evidence="12">
    <location>
        <begin position="359"/>
        <end position="436"/>
    </location>
</feature>
<dbReference type="GO" id="GO:0030246">
    <property type="term" value="F:carbohydrate binding"/>
    <property type="evidence" value="ECO:0007669"/>
    <property type="project" value="InterPro"/>
</dbReference>
<keyword evidence="8" id="KW-0325">Glycoprotein</keyword>
<dbReference type="PANTHER" id="PTHR11607">
    <property type="entry name" value="ALPHA-MANNOSIDASE"/>
    <property type="match status" value="1"/>
</dbReference>
<evidence type="ECO:0000256" key="8">
    <source>
        <dbReference type="ARBA" id="ARBA00023180"/>
    </source>
</evidence>
<evidence type="ECO:0000259" key="12">
    <source>
        <dbReference type="SMART" id="SM00872"/>
    </source>
</evidence>
<comment type="similarity">
    <text evidence="2 10">Belongs to the glycosyl hydrolase 38 family.</text>
</comment>
<evidence type="ECO:0000256" key="10">
    <source>
        <dbReference type="RuleBase" id="RU361199"/>
    </source>
</evidence>
<accession>A0A2P6TGY9</accession>
<dbReference type="GO" id="GO:0046872">
    <property type="term" value="F:metal ion binding"/>
    <property type="evidence" value="ECO:0007669"/>
    <property type="project" value="UniProtKB-KW"/>
</dbReference>
<evidence type="ECO:0000256" key="2">
    <source>
        <dbReference type="ARBA" id="ARBA00009792"/>
    </source>
</evidence>
<organism evidence="13 14">
    <name type="scientific">Chlorella sorokiniana</name>
    <name type="common">Freshwater green alga</name>
    <dbReference type="NCBI Taxonomy" id="3076"/>
    <lineage>
        <taxon>Eukaryota</taxon>
        <taxon>Viridiplantae</taxon>
        <taxon>Chlorophyta</taxon>
        <taxon>core chlorophytes</taxon>
        <taxon>Trebouxiophyceae</taxon>
        <taxon>Chlorellales</taxon>
        <taxon>Chlorellaceae</taxon>
        <taxon>Chlorella clade</taxon>
        <taxon>Chlorella</taxon>
    </lineage>
</organism>
<keyword evidence="7" id="KW-1015">Disulfide bond</keyword>
<dbReference type="GO" id="GO:0004559">
    <property type="term" value="F:alpha-mannosidase activity"/>
    <property type="evidence" value="ECO:0007669"/>
    <property type="project" value="UniProtKB-EC"/>
</dbReference>
<feature type="region of interest" description="Disordered" evidence="11">
    <location>
        <begin position="458"/>
        <end position="516"/>
    </location>
</feature>
<dbReference type="InterPro" id="IPR011330">
    <property type="entry name" value="Glyco_hydro/deAcase_b/a-brl"/>
</dbReference>
<dbReference type="GO" id="GO:0006013">
    <property type="term" value="P:mannose metabolic process"/>
    <property type="evidence" value="ECO:0007669"/>
    <property type="project" value="InterPro"/>
</dbReference>
<dbReference type="InterPro" id="IPR000602">
    <property type="entry name" value="Glyco_hydro_38_N"/>
</dbReference>
<dbReference type="Pfam" id="PF07748">
    <property type="entry name" value="Glyco_hydro_38C"/>
    <property type="match status" value="1"/>
</dbReference>
<dbReference type="EMBL" id="LHPG02000016">
    <property type="protein sequence ID" value="PRW33555.1"/>
    <property type="molecule type" value="Genomic_DNA"/>
</dbReference>
<feature type="compositionally biased region" description="Low complexity" evidence="11">
    <location>
        <begin position="503"/>
        <end position="515"/>
    </location>
</feature>
<dbReference type="FunFam" id="1.20.1270.50:FF:000003">
    <property type="entry name" value="Alpha-mannosidase"/>
    <property type="match status" value="1"/>
</dbReference>
<evidence type="ECO:0000256" key="3">
    <source>
        <dbReference type="ARBA" id="ARBA00012752"/>
    </source>
</evidence>
<dbReference type="InterPro" id="IPR015341">
    <property type="entry name" value="Glyco_hydro_38_cen"/>
</dbReference>
<keyword evidence="9 10" id="KW-0326">Glycosidase</keyword>
<dbReference type="SMART" id="SM00872">
    <property type="entry name" value="Alpha-mann_mid"/>
    <property type="match status" value="1"/>
</dbReference>
<dbReference type="InterPro" id="IPR037094">
    <property type="entry name" value="Glyco_hydro_38_cen_sf"/>
</dbReference>
<comment type="cofactor">
    <cofactor evidence="10">
        <name>Zn(2+)</name>
        <dbReference type="ChEBI" id="CHEBI:29105"/>
    </cofactor>
    <text evidence="10">Binds 1 zinc ion per subunit.</text>
</comment>
<evidence type="ECO:0000256" key="11">
    <source>
        <dbReference type="SAM" id="MobiDB-lite"/>
    </source>
</evidence>
<feature type="signal peptide" evidence="10">
    <location>
        <begin position="1"/>
        <end position="25"/>
    </location>
</feature>
<evidence type="ECO:0000256" key="4">
    <source>
        <dbReference type="ARBA" id="ARBA00022723"/>
    </source>
</evidence>
<feature type="compositionally biased region" description="Low complexity" evidence="11">
    <location>
        <begin position="666"/>
        <end position="680"/>
    </location>
</feature>
<evidence type="ECO:0000256" key="9">
    <source>
        <dbReference type="ARBA" id="ARBA00023295"/>
    </source>
</evidence>
<dbReference type="PANTHER" id="PTHR11607:SF3">
    <property type="entry name" value="LYSOSOMAL ALPHA-MANNOSIDASE"/>
    <property type="match status" value="1"/>
</dbReference>
<dbReference type="InterPro" id="IPR028995">
    <property type="entry name" value="Glyco_hydro_57/38_cen_sf"/>
</dbReference>
<dbReference type="SUPFAM" id="SSF74650">
    <property type="entry name" value="Galactose mutarotase-like"/>
    <property type="match status" value="1"/>
</dbReference>
<evidence type="ECO:0000256" key="7">
    <source>
        <dbReference type="ARBA" id="ARBA00023157"/>
    </source>
</evidence>
<dbReference type="Pfam" id="PF09261">
    <property type="entry name" value="Alpha-mann_mid"/>
    <property type="match status" value="1"/>
</dbReference>
<keyword evidence="5 10" id="KW-0378">Hydrolase</keyword>
<dbReference type="STRING" id="3076.A0A2P6TGY9"/>
<feature type="region of interest" description="Disordered" evidence="11">
    <location>
        <begin position="647"/>
        <end position="682"/>
    </location>
</feature>
<dbReference type="OrthoDB" id="2016903at2759"/>
<sequence length="1151" mass="125387">MENRQRLIAAAQLLLLLAVTTAAAAAAHRPPRYRTAAARDPAKLNVHIVCHSHDDSGWLKTVDQYYWGANNTIQVAGVQYILDTVVQALAANPDRKFIYSEMSFFERWWGQQDEDTRALVTRLVQDGQLEFVNGGYVQHDEATAHYVAMIDQTTRGHSFLKRTFGAIPRVGWQIDPFGHSSTQAGLLSAQVGFDALFFGRADYQDMEYRKGIRAMELVWRGSNSLEDADVFTSNFASGNYGPPEGFAYEWAAPPIMDDPHLDEYNVQERVDAFVEQCRALANVTRGNDIMLTIGSDFQFANAHLQYKNLDKLIHYANADGRLNAFHSTPTAYAAAKHGYDTKWPLKQDDFFPYADFPHSYWTGYFTSRAASKGFIRAATSYLQAARQLEAFMGRPELDAAGPTTDALEEAVSLLQHHDAVTGTEKEHVTCDYHRRLARSLNEAQALVNSALERLIRGQTRPGGSAAVGTSKDSPDTAAPSVVAAAKQDDTAHLAVSQRRLQDASSSSSSSAAAAAGGNPVDMPVPLHSCNWLNVSACNTTVRLSAAGKGVLLAAYNPLAWSREVPLRVPLNTSKTCAWKVTGPEGEEVASQLVGVAPGTWCLQQLLAGVNATCPATFGDVELAFIARLPPLGYSTFYLEPQPDAACTPSSSSTRDAQRSCGTGLHSTSSTAKTSGSSSAAKGEKYEKLDNGLVTLEFDTETGLLARVTAGGVSARLSTGFAWYNSSTDAAQPSGAYIFRPNGSYPLPEEEASGGSWWQCLWGGSSNGACGKGGKPAVQLEIVRGETVSEARQSFAGWATLVTRLYRGQSHVEVEWTVGPIPFEDGLGREVVLQYTSDLDSGEEFWTDANGREMIRRIRDFRPSWELNLTEPIASNFYPLTAAIYIQDEERQLALLTDRAQGGASLSSGQMEVMVHRRTMEDDFRGVAEPLNETACGCTQCNCPGLVVHGRHWLLLAPRAEAAHPRRTLQQELNDPPVLAFGAVPHGVGSDARLEGRTGLRRTWSLSEGHIMHSNVHLLTLKDTGSSYLVRLAHLYQEGEDPSLAKPVTENLNAVLQLLEYSAIEELSLSGNQRRSDMLRRRLRFKAGDSLTNSTWLEGSGSSGSRSAAAATAAELAGAGTIDCRSGCRNGELLVTLKPMEVRTFNLLYKPY</sequence>
<comment type="catalytic activity">
    <reaction evidence="1">
        <text>Hydrolysis of terminal, non-reducing alpha-D-mannose residues in alpha-D-mannosides.</text>
        <dbReference type="EC" id="3.2.1.24"/>
    </reaction>
</comment>
<dbReference type="CDD" id="cd10810">
    <property type="entry name" value="GH38N_AMII_LAM_like"/>
    <property type="match status" value="1"/>
</dbReference>
<dbReference type="FunFam" id="3.20.110.10:FF:000001">
    <property type="entry name" value="Alpha-mannosidase"/>
    <property type="match status" value="1"/>
</dbReference>
<dbReference type="Gene3D" id="2.60.40.1360">
    <property type="match status" value="1"/>
</dbReference>
<dbReference type="Gene3D" id="3.20.110.10">
    <property type="entry name" value="Glycoside hydrolase 38, N terminal domain"/>
    <property type="match status" value="1"/>
</dbReference>
<evidence type="ECO:0000256" key="6">
    <source>
        <dbReference type="ARBA" id="ARBA00022833"/>
    </source>
</evidence>